<evidence type="ECO:0000313" key="4">
    <source>
        <dbReference type="Proteomes" id="UP000664417"/>
    </source>
</evidence>
<keyword evidence="4" id="KW-1185">Reference proteome</keyword>
<dbReference type="EMBL" id="JAFREP010000023">
    <property type="protein sequence ID" value="MBO1321334.1"/>
    <property type="molecule type" value="Genomic_DNA"/>
</dbReference>
<dbReference type="Gene3D" id="2.40.10.220">
    <property type="entry name" value="predicted glycosyltransferase like domains"/>
    <property type="match status" value="1"/>
</dbReference>
<dbReference type="SUPFAM" id="SSF141371">
    <property type="entry name" value="PilZ domain-like"/>
    <property type="match status" value="1"/>
</dbReference>
<dbReference type="RefSeq" id="WP_207861308.1">
    <property type="nucleotide sequence ID" value="NZ_JAFREP010000023.1"/>
</dbReference>
<comment type="caution">
    <text evidence="3">The sequence shown here is derived from an EMBL/GenBank/DDBJ whole genome shotgun (WGS) entry which is preliminary data.</text>
</comment>
<dbReference type="GO" id="GO:0035438">
    <property type="term" value="F:cyclic-di-GMP binding"/>
    <property type="evidence" value="ECO:0007669"/>
    <property type="project" value="InterPro"/>
</dbReference>
<dbReference type="Proteomes" id="UP000664417">
    <property type="component" value="Unassembled WGS sequence"/>
</dbReference>
<dbReference type="InterPro" id="IPR009875">
    <property type="entry name" value="PilZ_domain"/>
</dbReference>
<feature type="region of interest" description="Disordered" evidence="1">
    <location>
        <begin position="231"/>
        <end position="252"/>
    </location>
</feature>
<proteinExistence type="predicted"/>
<dbReference type="Pfam" id="PF07238">
    <property type="entry name" value="PilZ"/>
    <property type="match status" value="1"/>
</dbReference>
<evidence type="ECO:0000256" key="1">
    <source>
        <dbReference type="SAM" id="MobiDB-lite"/>
    </source>
</evidence>
<gene>
    <name evidence="3" type="ORF">J3U88_22830</name>
</gene>
<dbReference type="AlphaFoldDB" id="A0A8J7QCN9"/>
<organism evidence="3 4">
    <name type="scientific">Acanthopleuribacter pedis</name>
    <dbReference type="NCBI Taxonomy" id="442870"/>
    <lineage>
        <taxon>Bacteria</taxon>
        <taxon>Pseudomonadati</taxon>
        <taxon>Acidobacteriota</taxon>
        <taxon>Holophagae</taxon>
        <taxon>Acanthopleuribacterales</taxon>
        <taxon>Acanthopleuribacteraceae</taxon>
        <taxon>Acanthopleuribacter</taxon>
    </lineage>
</organism>
<name>A0A8J7QCN9_9BACT</name>
<evidence type="ECO:0000259" key="2">
    <source>
        <dbReference type="Pfam" id="PF07238"/>
    </source>
</evidence>
<feature type="compositionally biased region" description="Basic and acidic residues" evidence="1">
    <location>
        <begin position="231"/>
        <end position="243"/>
    </location>
</feature>
<feature type="domain" description="PilZ" evidence="2">
    <location>
        <begin position="134"/>
        <end position="217"/>
    </location>
</feature>
<accession>A0A8J7QCN9</accession>
<protein>
    <submittedName>
        <fullName evidence="3">PilZ domain-containing protein</fullName>
    </submittedName>
</protein>
<reference evidence="3" key="1">
    <citation type="submission" date="2021-03" db="EMBL/GenBank/DDBJ databases">
        <authorList>
            <person name="Wang G."/>
        </authorList>
    </citation>
    <scope>NUCLEOTIDE SEQUENCE</scope>
    <source>
        <strain evidence="3">KCTC 12899</strain>
    </source>
</reference>
<sequence>MLRGLFGKQKQLQGKDIELLLKMVLVDREPASVSSDSFKFVSDVLDYDATIFQVKNTLTRDEVLYQLRGKELEVFFPYELTLYRGATSLAGLGLVRNMQTLKFRVPEAMVQDEHRGAYRVSKFTDKPTVTFSTNSFDLLKAALADVSMTGAGVRLDPRWSMSGISLKRGLVVLIDLRINRDLRISTSAEIRYLSGNKMGLKFQELPKDAKEGLYRFIVKQRREEQRAMVESQKKIAAMDRPDKSVSGNGKPVVLEKPSGKPIALVAGDQGEWYESLHGALNRKFNVLHCSTSVTDVRNHLELKPNLILFEIGRQDLEGLAQLKRLSRLTPAGCVRMFYGREVAPETVDRLAEQGGEKECVVDLNRFKVLFLFKAVDNYYIRKTPH</sequence>
<evidence type="ECO:0000313" key="3">
    <source>
        <dbReference type="EMBL" id="MBO1321334.1"/>
    </source>
</evidence>